<evidence type="ECO:0000313" key="5">
    <source>
        <dbReference type="EMBL" id="GGM29290.1"/>
    </source>
</evidence>
<dbReference type="Gene3D" id="1.10.357.10">
    <property type="entry name" value="Tetracycline Repressor, domain 2"/>
    <property type="match status" value="1"/>
</dbReference>
<keyword evidence="5" id="KW-0808">Transferase</keyword>
<dbReference type="AlphaFoldDB" id="A0A917WSZ9"/>
<evidence type="ECO:0000256" key="1">
    <source>
        <dbReference type="ARBA" id="ARBA00022491"/>
    </source>
</evidence>
<keyword evidence="1" id="KW-0678">Repressor</keyword>
<organism evidence="5 6">
    <name type="scientific">Paraliobacillus quinghaiensis</name>
    <dbReference type="NCBI Taxonomy" id="470815"/>
    <lineage>
        <taxon>Bacteria</taxon>
        <taxon>Bacillati</taxon>
        <taxon>Bacillota</taxon>
        <taxon>Bacilli</taxon>
        <taxon>Bacillales</taxon>
        <taxon>Bacillaceae</taxon>
        <taxon>Paraliobacillus</taxon>
    </lineage>
</organism>
<reference evidence="5" key="2">
    <citation type="submission" date="2020-09" db="EMBL/GenBank/DDBJ databases">
        <authorList>
            <person name="Sun Q."/>
            <person name="Zhou Y."/>
        </authorList>
    </citation>
    <scope>NUCLEOTIDE SEQUENCE</scope>
    <source>
        <strain evidence="5">CGMCC 1.6333</strain>
    </source>
</reference>
<dbReference type="Pfam" id="PF00440">
    <property type="entry name" value="TetR_N"/>
    <property type="match status" value="1"/>
</dbReference>
<evidence type="ECO:0000313" key="6">
    <source>
        <dbReference type="Proteomes" id="UP000618460"/>
    </source>
</evidence>
<protein>
    <submittedName>
        <fullName evidence="5">Dihydroxyacetone kinase transcriptional activator DhaS</fullName>
    </submittedName>
</protein>
<dbReference type="InterPro" id="IPR050624">
    <property type="entry name" value="HTH-type_Tx_Regulator"/>
</dbReference>
<evidence type="ECO:0000256" key="3">
    <source>
        <dbReference type="PROSITE-ProRule" id="PRU00335"/>
    </source>
</evidence>
<accession>A0A917WSZ9</accession>
<name>A0A917WSZ9_9BACI</name>
<dbReference type="GO" id="GO:0016301">
    <property type="term" value="F:kinase activity"/>
    <property type="evidence" value="ECO:0007669"/>
    <property type="project" value="UniProtKB-KW"/>
</dbReference>
<dbReference type="PANTHER" id="PTHR43479:SF7">
    <property type="entry name" value="TETR-FAMILY TRANSCRIPTIONAL REGULATOR"/>
    <property type="match status" value="1"/>
</dbReference>
<sequence length="199" mass="24264">MTSSLITKKIIANSIKRLMENESFTKISVRDIMIHCEMRRQTFYYHFKDKYELLGWIYKEETKENITDFIEYEKWENIFNQLFEYFYQNQRFYRNAFQVYEQNSFNQYLFEHTKNLYFKIINELLIESEIVVSDEDKDLIASFYSHGFVGIIKDWIEHNCNVEPSIMSSLMKNMINGQLLLSLQQSSNNRVEKKYEKNY</sequence>
<proteinExistence type="predicted"/>
<comment type="caution">
    <text evidence="5">The sequence shown here is derived from an EMBL/GenBank/DDBJ whole genome shotgun (WGS) entry which is preliminary data.</text>
</comment>
<dbReference type="Proteomes" id="UP000618460">
    <property type="component" value="Unassembled WGS sequence"/>
</dbReference>
<dbReference type="SUPFAM" id="SSF46689">
    <property type="entry name" value="Homeodomain-like"/>
    <property type="match status" value="1"/>
</dbReference>
<evidence type="ECO:0000256" key="2">
    <source>
        <dbReference type="ARBA" id="ARBA00023125"/>
    </source>
</evidence>
<dbReference type="InterPro" id="IPR009057">
    <property type="entry name" value="Homeodomain-like_sf"/>
</dbReference>
<dbReference type="NCBIfam" id="TIGR02366">
    <property type="entry name" value="DHAK_reg"/>
    <property type="match status" value="1"/>
</dbReference>
<gene>
    <name evidence="5" type="ORF">GCM10011351_14210</name>
</gene>
<keyword evidence="2 3" id="KW-0238">DNA-binding</keyword>
<keyword evidence="5" id="KW-0418">Kinase</keyword>
<dbReference type="InterPro" id="IPR039532">
    <property type="entry name" value="TetR_C_Firmicutes"/>
</dbReference>
<dbReference type="InterPro" id="IPR012738">
    <property type="entry name" value="Tscrpt_reg_DhaS"/>
</dbReference>
<reference evidence="5" key="1">
    <citation type="journal article" date="2014" name="Int. J. Syst. Evol. Microbiol.">
        <title>Complete genome sequence of Corynebacterium casei LMG S-19264T (=DSM 44701T), isolated from a smear-ripened cheese.</title>
        <authorList>
            <consortium name="US DOE Joint Genome Institute (JGI-PGF)"/>
            <person name="Walter F."/>
            <person name="Albersmeier A."/>
            <person name="Kalinowski J."/>
            <person name="Ruckert C."/>
        </authorList>
    </citation>
    <scope>NUCLEOTIDE SEQUENCE</scope>
    <source>
        <strain evidence="5">CGMCC 1.6333</strain>
    </source>
</reference>
<feature type="domain" description="HTH tetR-type" evidence="4">
    <location>
        <begin position="5"/>
        <end position="65"/>
    </location>
</feature>
<dbReference type="PROSITE" id="PS50977">
    <property type="entry name" value="HTH_TETR_2"/>
    <property type="match status" value="1"/>
</dbReference>
<dbReference type="PANTHER" id="PTHR43479">
    <property type="entry name" value="ACREF/ENVCD OPERON REPRESSOR-RELATED"/>
    <property type="match status" value="1"/>
</dbReference>
<dbReference type="InterPro" id="IPR001647">
    <property type="entry name" value="HTH_TetR"/>
</dbReference>
<dbReference type="RefSeq" id="WP_117153900.1">
    <property type="nucleotide sequence ID" value="NZ_BMLG01000005.1"/>
</dbReference>
<dbReference type="Pfam" id="PF14278">
    <property type="entry name" value="TetR_C_8"/>
    <property type="match status" value="1"/>
</dbReference>
<keyword evidence="6" id="KW-1185">Reference proteome</keyword>
<evidence type="ECO:0000259" key="4">
    <source>
        <dbReference type="PROSITE" id="PS50977"/>
    </source>
</evidence>
<feature type="DNA-binding region" description="H-T-H motif" evidence="3">
    <location>
        <begin position="28"/>
        <end position="47"/>
    </location>
</feature>
<dbReference type="GO" id="GO:0003677">
    <property type="term" value="F:DNA binding"/>
    <property type="evidence" value="ECO:0007669"/>
    <property type="project" value="UniProtKB-UniRule"/>
</dbReference>
<dbReference type="EMBL" id="BMLG01000005">
    <property type="protein sequence ID" value="GGM29290.1"/>
    <property type="molecule type" value="Genomic_DNA"/>
</dbReference>
<dbReference type="OrthoDB" id="9810250at2"/>